<name>A0A191YVQ8_9PSED</name>
<dbReference type="AlphaFoldDB" id="A0A191YVQ8"/>
<accession>A0A191YVQ8</accession>
<proteinExistence type="predicted"/>
<protein>
    <submittedName>
        <fullName evidence="1">Uncharacterized protein</fullName>
    </submittedName>
</protein>
<keyword evidence="2" id="KW-1185">Reference proteome</keyword>
<reference evidence="1 2" key="1">
    <citation type="journal article" date="2018" name="Syst. Appl. Microbiol.">
        <title>Pseudomonas silesiensis sp. nov. strain A3T isolated from a biological pesticide sewage treatment plant and analysis of the complete genome sequence.</title>
        <authorList>
            <person name="Kaminski M.A."/>
            <person name="Furmanczyk E.M."/>
            <person name="Sobczak A."/>
            <person name="Dziembowski A."/>
            <person name="Lipinski L."/>
        </authorList>
    </citation>
    <scope>NUCLEOTIDE SEQUENCE [LARGE SCALE GENOMIC DNA]</scope>
    <source>
        <strain evidence="1 2">A3</strain>
    </source>
</reference>
<evidence type="ECO:0000313" key="2">
    <source>
        <dbReference type="Proteomes" id="UP000078354"/>
    </source>
</evidence>
<organism evidence="1 2">
    <name type="scientific">Pseudomonas silesiensis</name>
    <dbReference type="NCBI Taxonomy" id="1853130"/>
    <lineage>
        <taxon>Bacteria</taxon>
        <taxon>Pseudomonadati</taxon>
        <taxon>Pseudomonadota</taxon>
        <taxon>Gammaproteobacteria</taxon>
        <taxon>Pseudomonadales</taxon>
        <taxon>Pseudomonadaceae</taxon>
        <taxon>Pseudomonas</taxon>
    </lineage>
</organism>
<evidence type="ECO:0000313" key="1">
    <source>
        <dbReference type="EMBL" id="ANJ56987.1"/>
    </source>
</evidence>
<gene>
    <name evidence="1" type="ORF">PMA3_18255</name>
</gene>
<sequence length="199" mass="22446">MPERTRLQYRRGWKKRPNGAAQQKWPLLNNPLRTLDATLATTLAQRQTRHWIHRRLAGLGPKEHCRGLPSSQHLRTMGLRFLVAICRLRANAESGFPIVRRGISPNPANARSCDIGFRQELTWCTVEFPSVHFWQAAILLSEQACAVTGGDDNEHEKTHQLHAKEGKPDRNKRIGLHMADVNQRLAHATDAGPVAAVDH</sequence>
<dbReference type="EMBL" id="CP014870">
    <property type="protein sequence ID" value="ANJ56987.1"/>
    <property type="molecule type" value="Genomic_DNA"/>
</dbReference>
<dbReference type="Proteomes" id="UP000078354">
    <property type="component" value="Chromosome"/>
</dbReference>
<dbReference type="KEGG" id="psil:PMA3_18255"/>